<reference evidence="3" key="1">
    <citation type="submission" date="2023-07" db="EMBL/GenBank/DDBJ databases">
        <title>Whole genome shotgun sequence of Streptomyces achromogenes subsp. rubradiris NBRC 14000.</title>
        <authorList>
            <person name="Komaki H."/>
            <person name="Tamura T."/>
        </authorList>
    </citation>
    <scope>NUCLEOTIDE SEQUENCE [LARGE SCALE GENOMIC DNA]</scope>
    <source>
        <strain evidence="3">NBRC 14000</strain>
    </source>
</reference>
<protein>
    <submittedName>
        <fullName evidence="2">Uncharacterized protein</fullName>
    </submittedName>
</protein>
<name>A0ABQ3RC64_STRRR</name>
<sequence length="52" mass="5609">MSLGTRPAAMASGTALRLRLGTVAARVVTGIKGRADRENHDRERHQYGETSS</sequence>
<dbReference type="Proteomes" id="UP000646738">
    <property type="component" value="Unassembled WGS sequence"/>
</dbReference>
<evidence type="ECO:0000256" key="1">
    <source>
        <dbReference type="SAM" id="MobiDB-lite"/>
    </source>
</evidence>
<organism evidence="2 3">
    <name type="scientific">Streptomyces rubradiris</name>
    <name type="common">Streptomyces achromogenes subsp. rubradiris</name>
    <dbReference type="NCBI Taxonomy" id="285531"/>
    <lineage>
        <taxon>Bacteria</taxon>
        <taxon>Bacillati</taxon>
        <taxon>Actinomycetota</taxon>
        <taxon>Actinomycetes</taxon>
        <taxon>Kitasatosporales</taxon>
        <taxon>Streptomycetaceae</taxon>
        <taxon>Streptomyces</taxon>
    </lineage>
</organism>
<dbReference type="RefSeq" id="WP_189989029.1">
    <property type="nucleotide sequence ID" value="NZ_BNCB01000001.1"/>
</dbReference>
<evidence type="ECO:0000313" key="2">
    <source>
        <dbReference type="EMBL" id="GHI53449.1"/>
    </source>
</evidence>
<proteinExistence type="predicted"/>
<gene>
    <name evidence="2" type="ORF">Srubr_32950</name>
</gene>
<comment type="caution">
    <text evidence="2">The sequence shown here is derived from an EMBL/GenBank/DDBJ whole genome shotgun (WGS) entry which is preliminary data.</text>
</comment>
<evidence type="ECO:0000313" key="3">
    <source>
        <dbReference type="Proteomes" id="UP000646738"/>
    </source>
</evidence>
<accession>A0ABQ3RC64</accession>
<feature type="region of interest" description="Disordered" evidence="1">
    <location>
        <begin position="33"/>
        <end position="52"/>
    </location>
</feature>
<keyword evidence="3" id="KW-1185">Reference proteome</keyword>
<dbReference type="EMBL" id="BNEA01000015">
    <property type="protein sequence ID" value="GHI53449.1"/>
    <property type="molecule type" value="Genomic_DNA"/>
</dbReference>